<evidence type="ECO:0000313" key="2">
    <source>
        <dbReference type="Proteomes" id="UP000198823"/>
    </source>
</evidence>
<gene>
    <name evidence="1" type="ORF">SAMN04488126_102276</name>
</gene>
<dbReference type="OrthoDB" id="1932566at2"/>
<evidence type="ECO:0000313" key="1">
    <source>
        <dbReference type="EMBL" id="SDE00065.1"/>
    </source>
</evidence>
<dbReference type="Proteomes" id="UP000198823">
    <property type="component" value="Unassembled WGS sequence"/>
</dbReference>
<dbReference type="EMBL" id="FNAR01000002">
    <property type="protein sequence ID" value="SDE00065.1"/>
    <property type="molecule type" value="Genomic_DNA"/>
</dbReference>
<dbReference type="Pfam" id="PF19754">
    <property type="entry name" value="DUF6241"/>
    <property type="match status" value="1"/>
</dbReference>
<accession>A0A1G6ZDT9</accession>
<dbReference type="InterPro" id="IPR046208">
    <property type="entry name" value="DUF6241"/>
</dbReference>
<organism evidence="1 2">
    <name type="scientific">Bhargavaea beijingensis</name>
    <dbReference type="NCBI Taxonomy" id="426756"/>
    <lineage>
        <taxon>Bacteria</taxon>
        <taxon>Bacillati</taxon>
        <taxon>Bacillota</taxon>
        <taxon>Bacilli</taxon>
        <taxon>Bacillales</taxon>
        <taxon>Caryophanaceae</taxon>
        <taxon>Bhargavaea</taxon>
    </lineage>
</organism>
<name>A0A1G6ZDT9_9BACL</name>
<protein>
    <submittedName>
        <fullName evidence="1">Uncharacterized protein</fullName>
    </submittedName>
</protein>
<reference evidence="1 2" key="1">
    <citation type="submission" date="2016-10" db="EMBL/GenBank/DDBJ databases">
        <authorList>
            <person name="de Groot N.N."/>
        </authorList>
    </citation>
    <scope>NUCLEOTIDE SEQUENCE [LARGE SCALE GENOMIC DNA]</scope>
    <source>
        <strain evidence="1 2">CGMCC 1.6762</strain>
    </source>
</reference>
<sequence>MRKKGILIVALALLAVAGLVIYQTRFAHYKPEEVLTQDEFVESFEETEVLKEIDGLDRTGINGHSPEEKILDTMHQMTHQKIMATDKWGAIPMTTGNISEIDSIVSGSKKIRSPEVKNQLLQIIAKWEKGDFSEADRDHNYIWKLQKGNLGKARGLLSKEEELLFIEEWFIEGKALKEAKK</sequence>
<proteinExistence type="predicted"/>
<dbReference type="AlphaFoldDB" id="A0A1G6ZDT9"/>
<dbReference type="RefSeq" id="WP_092094468.1">
    <property type="nucleotide sequence ID" value="NZ_FNAR01000002.1"/>
</dbReference>